<feature type="transmembrane region" description="Helical" evidence="1">
    <location>
        <begin position="181"/>
        <end position="200"/>
    </location>
</feature>
<protein>
    <submittedName>
        <fullName evidence="2">Uncharacterized protein</fullName>
    </submittedName>
</protein>
<reference evidence="2" key="1">
    <citation type="submission" date="2022-08" db="EMBL/GenBank/DDBJ databases">
        <title>Genomic Encyclopedia of Type Strains, Phase V (KMG-V): Genome sequencing to study the core and pangenomes of soil and plant-associated prokaryotes.</title>
        <authorList>
            <person name="Whitman W."/>
        </authorList>
    </citation>
    <scope>NUCLEOTIDE SEQUENCE</scope>
    <source>
        <strain evidence="2">SP3002</strain>
    </source>
</reference>
<name>A0AAW5P7Q8_9BACT</name>
<evidence type="ECO:0000313" key="3">
    <source>
        <dbReference type="Proteomes" id="UP001155110"/>
    </source>
</evidence>
<evidence type="ECO:0000256" key="1">
    <source>
        <dbReference type="SAM" id="Phobius"/>
    </source>
</evidence>
<organism evidence="2 3">
    <name type="scientific">Salinibacter ruber</name>
    <dbReference type="NCBI Taxonomy" id="146919"/>
    <lineage>
        <taxon>Bacteria</taxon>
        <taxon>Pseudomonadati</taxon>
        <taxon>Rhodothermota</taxon>
        <taxon>Rhodothermia</taxon>
        <taxon>Rhodothermales</taxon>
        <taxon>Salinibacteraceae</taxon>
        <taxon>Salinibacter</taxon>
    </lineage>
</organism>
<comment type="caution">
    <text evidence="2">The sequence shown here is derived from an EMBL/GenBank/DDBJ whole genome shotgun (WGS) entry which is preliminary data.</text>
</comment>
<dbReference type="Proteomes" id="UP001155110">
    <property type="component" value="Unassembled WGS sequence"/>
</dbReference>
<keyword evidence="1" id="KW-0472">Membrane</keyword>
<gene>
    <name evidence="2" type="ORF">GGP99_001937</name>
</gene>
<keyword evidence="1" id="KW-0812">Transmembrane</keyword>
<dbReference type="AlphaFoldDB" id="A0AAW5P7Q8"/>
<sequence>MRKYIYFLLAFIIGFRIEDITPISISGISLLLFLEVYVVKKKKLKKKFLVSLTFIIFFSITYYLSVTFHGLNSSWSFLAKMTTMTSAFIVGYISVSSTSKNNAKLIIASLCLGSALTACYHLYYYVLYYGFVNIELATGGRTLQLNNVVIVGTNIDMFAAFSTSALVSLVPYRITDMKGGLLFFLVSVVSGLAGLVSILVSGGRMGIIAFVLSILVSLLFRYLLLKRKILNNLATFLLIAVTAYPTWIYLKSEGFLASLYNEGLRTSRFGDWIAIIQNIGDVLSGGQDVTLSGSAPHNLFLDVVWNGGVLAAICLLLPVSLSALSITKKMLSEKGHIQFLAFVAVLLLVIPAMLQPMLDSFMYIVTFVTGAALAISELESRK</sequence>
<feature type="transmembrane region" description="Helical" evidence="1">
    <location>
        <begin position="229"/>
        <end position="250"/>
    </location>
</feature>
<feature type="transmembrane region" description="Helical" evidence="1">
    <location>
        <begin position="74"/>
        <end position="93"/>
    </location>
</feature>
<feature type="transmembrane region" description="Helical" evidence="1">
    <location>
        <begin position="336"/>
        <end position="354"/>
    </location>
</feature>
<keyword evidence="1" id="KW-1133">Transmembrane helix</keyword>
<accession>A0AAW5P7Q8</accession>
<dbReference type="EMBL" id="JANTZM010000008">
    <property type="protein sequence ID" value="MCS4157970.1"/>
    <property type="molecule type" value="Genomic_DNA"/>
</dbReference>
<evidence type="ECO:0000313" key="2">
    <source>
        <dbReference type="EMBL" id="MCS4157970.1"/>
    </source>
</evidence>
<feature type="transmembrane region" description="Helical" evidence="1">
    <location>
        <begin position="48"/>
        <end position="68"/>
    </location>
</feature>
<proteinExistence type="predicted"/>
<feature type="transmembrane region" description="Helical" evidence="1">
    <location>
        <begin position="105"/>
        <end position="128"/>
    </location>
</feature>
<dbReference type="RefSeq" id="WP_259258412.1">
    <property type="nucleotide sequence ID" value="NZ_JANTZM010000008.1"/>
</dbReference>
<feature type="transmembrane region" description="Helical" evidence="1">
    <location>
        <begin position="20"/>
        <end position="39"/>
    </location>
</feature>
<feature type="transmembrane region" description="Helical" evidence="1">
    <location>
        <begin position="303"/>
        <end position="324"/>
    </location>
</feature>
<feature type="transmembrane region" description="Helical" evidence="1">
    <location>
        <begin position="148"/>
        <end position="169"/>
    </location>
</feature>
<feature type="transmembrane region" description="Helical" evidence="1">
    <location>
        <begin position="206"/>
        <end position="224"/>
    </location>
</feature>